<evidence type="ECO:0000256" key="3">
    <source>
        <dbReference type="ARBA" id="ARBA00005155"/>
    </source>
</evidence>
<dbReference type="Proteomes" id="UP001165583">
    <property type="component" value="Unassembled WGS sequence"/>
</dbReference>
<evidence type="ECO:0000256" key="12">
    <source>
        <dbReference type="ARBA" id="ARBA00023239"/>
    </source>
</evidence>
<keyword evidence="6" id="KW-0004">4Fe-4S</keyword>
<evidence type="ECO:0000256" key="10">
    <source>
        <dbReference type="ARBA" id="ARBA00023014"/>
    </source>
</evidence>
<evidence type="ECO:0000256" key="6">
    <source>
        <dbReference type="ARBA" id="ARBA00022485"/>
    </source>
</evidence>
<name>A0ABT2I6W1_9SPHN</name>
<evidence type="ECO:0000256" key="2">
    <source>
        <dbReference type="ARBA" id="ARBA00003522"/>
    </source>
</evidence>
<keyword evidence="18" id="KW-1185">Reference proteome</keyword>
<dbReference type="EMBL" id="JANZXA010000007">
    <property type="protein sequence ID" value="MCT2400333.1"/>
    <property type="molecule type" value="Genomic_DNA"/>
</dbReference>
<dbReference type="InterPro" id="IPR058240">
    <property type="entry name" value="rSAM_sf"/>
</dbReference>
<keyword evidence="12" id="KW-0456">Lyase</keyword>
<evidence type="ECO:0000256" key="14">
    <source>
        <dbReference type="ARBA" id="ARBA00032102"/>
    </source>
</evidence>
<sequence>MTEAFFPEDHSNGSVDSASSADPAVDISDVMQKMAEHKGCGTEGGSGKASCGSSGGPEDMPAEIWEKVKNHPCYSEEAHHHYARMHVAVAPACNIQCNYCNRKYDCANESRPGVVSERLTPEQASKKVLAVASTIPQMTVLGIAGPGDPLANPGKTFETFRLISEVAPDIKLCLSTNGLALPDWVDEIAKYKVDHVTITINMIDPEVGQHIYPWIFWENKRLQGYEAAKILTERQLLGLEMLTERGILAKINSVMIPGINDKHLVEVNKAVKSRGAFLHNIMPLISAPEHGTVFGLNGQRGPTAQELKALQDECEGDMNMMRHCRQCRADAVGLLGEDRSAEFTTDKIMAMEVEYDAEGRKAYQQAVESERQAKVEAKKGQLDGLEAAGDMKLLVAVATKGHGVINEHFGHAKEFQIYELSQTGAKFVGHRRVDLYCQGGYGEEDALETVIKAINDCHAVFVAKIGGCPKADLTEAGIEPVDQYAHEFIEQSALVWFKDYLVKVAAGEIVHTDRGDAAIRQGALIQQAG</sequence>
<dbReference type="Gene3D" id="3.30.420.130">
    <property type="entry name" value="Dinitrogenase iron-molybdenum cofactor biosynthesis domain"/>
    <property type="match status" value="1"/>
</dbReference>
<evidence type="ECO:0000256" key="1">
    <source>
        <dbReference type="ARBA" id="ARBA00001966"/>
    </source>
</evidence>
<dbReference type="PROSITE" id="PS01305">
    <property type="entry name" value="MOAA_NIFB_PQQE"/>
    <property type="match status" value="1"/>
</dbReference>
<evidence type="ECO:0000313" key="18">
    <source>
        <dbReference type="Proteomes" id="UP001165583"/>
    </source>
</evidence>
<dbReference type="InterPro" id="IPR036105">
    <property type="entry name" value="DiNase_FeMo-co_biosyn_sf"/>
</dbReference>
<dbReference type="SFLD" id="SFLDF00281">
    <property type="entry name" value="FeMo_cofactor_biosynthesis_pro"/>
    <property type="match status" value="1"/>
</dbReference>
<evidence type="ECO:0000256" key="4">
    <source>
        <dbReference type="ARBA" id="ARBA00006804"/>
    </source>
</evidence>
<keyword evidence="9" id="KW-0408">Iron</keyword>
<dbReference type="SFLD" id="SFLDG01067">
    <property type="entry name" value="SPASM/twitch_domain_containing"/>
    <property type="match status" value="1"/>
</dbReference>
<evidence type="ECO:0000313" key="17">
    <source>
        <dbReference type="EMBL" id="MCT2400333.1"/>
    </source>
</evidence>
<protein>
    <recommendedName>
        <fullName evidence="5">FeMo cofactor biosynthesis protein NifB</fullName>
    </recommendedName>
    <alternativeName>
        <fullName evidence="14">Nitrogenase cofactor maturase NifB</fullName>
    </alternativeName>
    <alternativeName>
        <fullName evidence="13">Radical SAM assemblase NifB</fullName>
    </alternativeName>
</protein>
<dbReference type="InterPro" id="IPR034165">
    <property type="entry name" value="NifB_C"/>
</dbReference>
<accession>A0ABT2I6W1</accession>
<evidence type="ECO:0000256" key="9">
    <source>
        <dbReference type="ARBA" id="ARBA00023004"/>
    </source>
</evidence>
<proteinExistence type="inferred from homology"/>
<evidence type="ECO:0000256" key="7">
    <source>
        <dbReference type="ARBA" id="ARBA00022691"/>
    </source>
</evidence>
<keyword evidence="7" id="KW-0949">S-adenosyl-L-methionine</keyword>
<feature type="region of interest" description="Disordered" evidence="15">
    <location>
        <begin position="1"/>
        <end position="22"/>
    </location>
</feature>
<dbReference type="InterPro" id="IPR007197">
    <property type="entry name" value="rSAM"/>
</dbReference>
<dbReference type="SUPFAM" id="SSF53146">
    <property type="entry name" value="Nitrogenase accessory factor-like"/>
    <property type="match status" value="1"/>
</dbReference>
<dbReference type="PANTHER" id="PTHR43787:SF13">
    <property type="entry name" value="FEMO COFACTOR BIOSYNTHESIS PROTEIN NIFB"/>
    <property type="match status" value="1"/>
</dbReference>
<dbReference type="Pfam" id="PF04055">
    <property type="entry name" value="Radical_SAM"/>
    <property type="match status" value="1"/>
</dbReference>
<organism evidence="17 18">
    <name type="scientific">Novosphingobium mangrovi</name>
    <name type="common">ex Huang et al. 2023</name>
    <dbReference type="NCBI Taxonomy" id="2976432"/>
    <lineage>
        <taxon>Bacteria</taxon>
        <taxon>Pseudomonadati</taxon>
        <taxon>Pseudomonadota</taxon>
        <taxon>Alphaproteobacteria</taxon>
        <taxon>Sphingomonadales</taxon>
        <taxon>Sphingomonadaceae</taxon>
        <taxon>Novosphingobium</taxon>
    </lineage>
</organism>
<dbReference type="CDD" id="cd01335">
    <property type="entry name" value="Radical_SAM"/>
    <property type="match status" value="1"/>
</dbReference>
<dbReference type="SUPFAM" id="SSF102114">
    <property type="entry name" value="Radical SAM enzymes"/>
    <property type="match status" value="1"/>
</dbReference>
<evidence type="ECO:0000259" key="16">
    <source>
        <dbReference type="PROSITE" id="PS51918"/>
    </source>
</evidence>
<dbReference type="InterPro" id="IPR013785">
    <property type="entry name" value="Aldolase_TIM"/>
</dbReference>
<dbReference type="Gene3D" id="3.20.20.70">
    <property type="entry name" value="Aldolase class I"/>
    <property type="match status" value="1"/>
</dbReference>
<reference evidence="17" key="1">
    <citation type="submission" date="2022-09" db="EMBL/GenBank/DDBJ databases">
        <title>Novosphingobium sp. Nov., a polycyclic aromatic hydrocarbon-degrading bacterium isolated form mangrove sediments in HongKong.</title>
        <authorList>
            <person name="Hu Z."/>
        </authorList>
    </citation>
    <scope>NUCLEOTIDE SEQUENCE</scope>
    <source>
        <strain evidence="17">HK4-1</strain>
    </source>
</reference>
<dbReference type="CDD" id="cd00852">
    <property type="entry name" value="NifB"/>
    <property type="match status" value="1"/>
</dbReference>
<dbReference type="NCBIfam" id="TIGR01290">
    <property type="entry name" value="nifB"/>
    <property type="match status" value="1"/>
</dbReference>
<comment type="function">
    <text evidence="2">Involved in the biosynthesis of the iron-molybdenum cofactor (FeMo-co or M-cluster) found in the dinitrogenase enzyme of the nitrogenase complex in nitrogen-fixing microorganisms. NifB catalyzes the crucial step of radical SAM-dependent carbide insertion that occurs concomitant with the insertion of a 9th sulfur and the rearrangement/coupling of two [4Fe-4S] clusters into a [8Fe-9S-C] cluster, the precursor to the M-cluster.</text>
</comment>
<comment type="cofactor">
    <cofactor evidence="1">
        <name>[4Fe-4S] cluster</name>
        <dbReference type="ChEBI" id="CHEBI:49883"/>
    </cofactor>
</comment>
<keyword evidence="8" id="KW-0479">Metal-binding</keyword>
<comment type="pathway">
    <text evidence="3">Cofactor biosynthesis; Fe-Mo cofactor biosynthesis.</text>
</comment>
<evidence type="ECO:0000256" key="15">
    <source>
        <dbReference type="SAM" id="MobiDB-lite"/>
    </source>
</evidence>
<dbReference type="InterPro" id="IPR000385">
    <property type="entry name" value="MoaA_NifB_PqqE_Fe-S-bd_CS"/>
</dbReference>
<gene>
    <name evidence="17" type="primary">nifB</name>
    <name evidence="17" type="ORF">NZK81_12275</name>
</gene>
<dbReference type="SFLD" id="SFLDG01068">
    <property type="entry name" value="FeMo_cofactor_biosynthesis_pro"/>
    <property type="match status" value="1"/>
</dbReference>
<evidence type="ECO:0000256" key="5">
    <source>
        <dbReference type="ARBA" id="ARBA00021702"/>
    </source>
</evidence>
<evidence type="ECO:0000256" key="11">
    <source>
        <dbReference type="ARBA" id="ARBA00023231"/>
    </source>
</evidence>
<feature type="domain" description="Radical SAM core" evidence="16">
    <location>
        <begin position="79"/>
        <end position="328"/>
    </location>
</feature>
<dbReference type="SFLD" id="SFLDS00029">
    <property type="entry name" value="Radical_SAM"/>
    <property type="match status" value="1"/>
</dbReference>
<comment type="similarity">
    <text evidence="4">Belongs to the radical SAM superfamily. NifB family.</text>
</comment>
<evidence type="ECO:0000256" key="13">
    <source>
        <dbReference type="ARBA" id="ARBA00030926"/>
    </source>
</evidence>
<keyword evidence="11" id="KW-0535">Nitrogen fixation</keyword>
<dbReference type="InterPro" id="IPR005980">
    <property type="entry name" value="Nase_CF_NifB"/>
</dbReference>
<dbReference type="PANTHER" id="PTHR43787">
    <property type="entry name" value="FEMO COFACTOR BIOSYNTHESIS PROTEIN NIFB-RELATED"/>
    <property type="match status" value="1"/>
</dbReference>
<evidence type="ECO:0000256" key="8">
    <source>
        <dbReference type="ARBA" id="ARBA00022723"/>
    </source>
</evidence>
<comment type="caution">
    <text evidence="17">The sequence shown here is derived from an EMBL/GenBank/DDBJ whole genome shotgun (WGS) entry which is preliminary data.</text>
</comment>
<keyword evidence="10" id="KW-0411">Iron-sulfur</keyword>
<dbReference type="RefSeq" id="WP_260046378.1">
    <property type="nucleotide sequence ID" value="NZ_JANZXA010000007.1"/>
</dbReference>
<feature type="region of interest" description="Disordered" evidence="15">
    <location>
        <begin position="36"/>
        <end position="58"/>
    </location>
</feature>
<dbReference type="Pfam" id="PF02579">
    <property type="entry name" value="Nitro_FeMo-Co"/>
    <property type="match status" value="1"/>
</dbReference>
<dbReference type="PROSITE" id="PS51918">
    <property type="entry name" value="RADICAL_SAM"/>
    <property type="match status" value="1"/>
</dbReference>
<dbReference type="InterPro" id="IPR003731">
    <property type="entry name" value="Di-Nase_FeMo-co_biosynth"/>
</dbReference>